<dbReference type="PANTHER" id="PTHR43236">
    <property type="entry name" value="ANTITOXIN HIGA1"/>
    <property type="match status" value="1"/>
</dbReference>
<dbReference type="InterPro" id="IPR010359">
    <property type="entry name" value="IrrE_HExxH"/>
</dbReference>
<dbReference type="STRING" id="454.Lisr_0583"/>
<accession>A0A0W0WIG7</accession>
<dbReference type="Pfam" id="PF06114">
    <property type="entry name" value="Peptidase_M78"/>
    <property type="match status" value="1"/>
</dbReference>
<protein>
    <recommendedName>
        <fullName evidence="1">IrrE N-terminal-like domain-containing protein</fullName>
    </recommendedName>
</protein>
<dbReference type="Gene3D" id="1.10.10.2910">
    <property type="match status" value="1"/>
</dbReference>
<name>A0A0W0WIG7_9GAMM</name>
<dbReference type="OrthoDB" id="9794834at2"/>
<dbReference type="EMBL" id="LNYH01000019">
    <property type="protein sequence ID" value="KTD31830.1"/>
    <property type="molecule type" value="Genomic_DNA"/>
</dbReference>
<sequence length="198" mass="22104">MKDFKLTQAISTAEKIVQDENLVLPVDVFSIAEQENIHIEPKPDSVAGVSGMLLRYREQFTIIYATHIKNEGFQRFSIAHELSHYFLPSHPENIFRDGKNIHESHAGFTSSNQIEKETDHFAAGLLMPKKLIIKEAGKCKDGLSSIEHLSKICKTSLTSSAIRYTEITDAAVAVIVSSDNVVEYCFCSSAINLKAFRT</sequence>
<evidence type="ECO:0000313" key="3">
    <source>
        <dbReference type="Proteomes" id="UP000054761"/>
    </source>
</evidence>
<dbReference type="PATRIC" id="fig|454.4.peg.614"/>
<dbReference type="Proteomes" id="UP000054761">
    <property type="component" value="Unassembled WGS sequence"/>
</dbReference>
<dbReference type="InterPro" id="IPR052345">
    <property type="entry name" value="Rad_response_metalloprotease"/>
</dbReference>
<gene>
    <name evidence="2" type="ORF">Lisr_0583</name>
</gene>
<dbReference type="PANTHER" id="PTHR43236:SF1">
    <property type="entry name" value="BLL7220 PROTEIN"/>
    <property type="match status" value="1"/>
</dbReference>
<feature type="domain" description="IrrE N-terminal-like" evidence="1">
    <location>
        <begin position="33"/>
        <end position="136"/>
    </location>
</feature>
<keyword evidence="3" id="KW-1185">Reference proteome</keyword>
<comment type="caution">
    <text evidence="2">The sequence shown here is derived from an EMBL/GenBank/DDBJ whole genome shotgun (WGS) entry which is preliminary data.</text>
</comment>
<proteinExistence type="predicted"/>
<reference evidence="2 3" key="1">
    <citation type="submission" date="2015-11" db="EMBL/GenBank/DDBJ databases">
        <title>Genomic analysis of 38 Legionella species identifies large and diverse effector repertoires.</title>
        <authorList>
            <person name="Burstein D."/>
            <person name="Amaro F."/>
            <person name="Zusman T."/>
            <person name="Lifshitz Z."/>
            <person name="Cohen O."/>
            <person name="Gilbert J.A."/>
            <person name="Pupko T."/>
            <person name="Shuman H.A."/>
            <person name="Segal G."/>
        </authorList>
    </citation>
    <scope>NUCLEOTIDE SEQUENCE [LARGE SCALE GENOMIC DNA]</scope>
    <source>
        <strain evidence="2 3">Bercovier 4</strain>
    </source>
</reference>
<organism evidence="2 3">
    <name type="scientific">Legionella israelensis</name>
    <dbReference type="NCBI Taxonomy" id="454"/>
    <lineage>
        <taxon>Bacteria</taxon>
        <taxon>Pseudomonadati</taxon>
        <taxon>Pseudomonadota</taxon>
        <taxon>Gammaproteobacteria</taxon>
        <taxon>Legionellales</taxon>
        <taxon>Legionellaceae</taxon>
        <taxon>Legionella</taxon>
    </lineage>
</organism>
<evidence type="ECO:0000313" key="2">
    <source>
        <dbReference type="EMBL" id="KTD31830.1"/>
    </source>
</evidence>
<evidence type="ECO:0000259" key="1">
    <source>
        <dbReference type="Pfam" id="PF06114"/>
    </source>
</evidence>
<dbReference type="AlphaFoldDB" id="A0A0W0WIG7"/>
<dbReference type="RefSeq" id="WP_058500966.1">
    <property type="nucleotide sequence ID" value="NZ_CAAAJA010000074.1"/>
</dbReference>